<organism evidence="1">
    <name type="scientific">Vecturithrix granuli</name>
    <dbReference type="NCBI Taxonomy" id="1499967"/>
    <lineage>
        <taxon>Bacteria</taxon>
        <taxon>Candidatus Moduliflexota</taxon>
        <taxon>Candidatus Vecturitrichia</taxon>
        <taxon>Candidatus Vecturitrichales</taxon>
        <taxon>Candidatus Vecturitrichaceae</taxon>
        <taxon>Candidatus Vecturithrix</taxon>
    </lineage>
</organism>
<sequence>MKARARQSFVCVICKLKTLDIPAVAEVMIDQDDLVVLLTQDDRSGLLVVQLP</sequence>
<evidence type="ECO:0000313" key="1">
    <source>
        <dbReference type="EMBL" id="GAK58387.1"/>
    </source>
</evidence>
<name>A0A081C1D2_VECG1</name>
<evidence type="ECO:0000313" key="2">
    <source>
        <dbReference type="Proteomes" id="UP000030661"/>
    </source>
</evidence>
<protein>
    <submittedName>
        <fullName evidence="1">Uncharacterized protein</fullName>
    </submittedName>
</protein>
<dbReference type="EMBL" id="DF820467">
    <property type="protein sequence ID" value="GAK58387.1"/>
    <property type="molecule type" value="Genomic_DNA"/>
</dbReference>
<dbReference type="Proteomes" id="UP000030661">
    <property type="component" value="Unassembled WGS sequence"/>
</dbReference>
<dbReference type="STRING" id="1499967.U27_05361"/>
<dbReference type="AlphaFoldDB" id="A0A081C1D2"/>
<proteinExistence type="predicted"/>
<keyword evidence="2" id="KW-1185">Reference proteome</keyword>
<dbReference type="HOGENOM" id="CLU_3077097_0_0_0"/>
<reference evidence="1" key="1">
    <citation type="journal article" date="2015" name="PeerJ">
        <title>First genomic representation of candidate bacterial phylum KSB3 points to enhanced environmental sensing as a trigger of wastewater bulking.</title>
        <authorList>
            <person name="Sekiguchi Y."/>
            <person name="Ohashi A."/>
            <person name="Parks D.H."/>
            <person name="Yamauchi T."/>
            <person name="Tyson G.W."/>
            <person name="Hugenholtz P."/>
        </authorList>
    </citation>
    <scope>NUCLEOTIDE SEQUENCE [LARGE SCALE GENOMIC DNA]</scope>
</reference>
<gene>
    <name evidence="1" type="ORF">U27_05361</name>
</gene>
<accession>A0A081C1D2</accession>